<feature type="region of interest" description="Disordered" evidence="10">
    <location>
        <begin position="357"/>
        <end position="391"/>
    </location>
</feature>
<feature type="transmembrane region" description="Helical" evidence="11">
    <location>
        <begin position="27"/>
        <end position="55"/>
    </location>
</feature>
<dbReference type="PANTHER" id="PTHR24235:SF9">
    <property type="entry name" value="G-PROTEIN COUPLED RECEPTORS FAMILY 1 PROFILE DOMAIN-CONTAINING PROTEIN"/>
    <property type="match status" value="1"/>
</dbReference>
<keyword evidence="14" id="KW-1185">Reference proteome</keyword>
<dbReference type="EMBL" id="CAJFDI010000004">
    <property type="protein sequence ID" value="CAD5228333.1"/>
    <property type="molecule type" value="Genomic_DNA"/>
</dbReference>
<evidence type="ECO:0000256" key="8">
    <source>
        <dbReference type="ARBA" id="ARBA00023224"/>
    </source>
</evidence>
<evidence type="ECO:0000259" key="12">
    <source>
        <dbReference type="PROSITE" id="PS50262"/>
    </source>
</evidence>
<dbReference type="GO" id="GO:0042923">
    <property type="term" value="F:neuropeptide binding"/>
    <property type="evidence" value="ECO:0007669"/>
    <property type="project" value="TreeGrafter"/>
</dbReference>
<dbReference type="PRINTS" id="PR00237">
    <property type="entry name" value="GPCRRHODOPSN"/>
</dbReference>
<evidence type="ECO:0000256" key="11">
    <source>
        <dbReference type="SAM" id="Phobius"/>
    </source>
</evidence>
<dbReference type="Gene3D" id="1.20.1070.10">
    <property type="entry name" value="Rhodopsin 7-helix transmembrane proteins"/>
    <property type="match status" value="1"/>
</dbReference>
<protein>
    <submittedName>
        <fullName evidence="13">(pine wood nematode) hypothetical protein</fullName>
    </submittedName>
</protein>
<evidence type="ECO:0000256" key="2">
    <source>
        <dbReference type="ARBA" id="ARBA00010663"/>
    </source>
</evidence>
<dbReference type="PANTHER" id="PTHR24235">
    <property type="entry name" value="NEUROPEPTIDE Y RECEPTOR"/>
    <property type="match status" value="1"/>
</dbReference>
<dbReference type="InterPro" id="IPR000276">
    <property type="entry name" value="GPCR_Rhodpsn"/>
</dbReference>
<feature type="domain" description="G-protein coupled receptors family 1 profile" evidence="12">
    <location>
        <begin position="46"/>
        <end position="331"/>
    </location>
</feature>
<keyword evidence="7 9" id="KW-0675">Receptor</keyword>
<keyword evidence="8 9" id="KW-0807">Transducer</keyword>
<dbReference type="Pfam" id="PF00001">
    <property type="entry name" value="7tm_1"/>
    <property type="match status" value="1"/>
</dbReference>
<keyword evidence="6 11" id="KW-0472">Membrane</keyword>
<comment type="subcellular location">
    <subcellularLocation>
        <location evidence="1">Membrane</location>
        <topology evidence="1">Multi-pass membrane protein</topology>
    </subcellularLocation>
</comment>
<dbReference type="SMART" id="SM01381">
    <property type="entry name" value="7TM_GPCR_Srsx"/>
    <property type="match status" value="1"/>
</dbReference>
<dbReference type="GO" id="GO:0043005">
    <property type="term" value="C:neuron projection"/>
    <property type="evidence" value="ECO:0007669"/>
    <property type="project" value="TreeGrafter"/>
</dbReference>
<evidence type="ECO:0000256" key="7">
    <source>
        <dbReference type="ARBA" id="ARBA00023170"/>
    </source>
</evidence>
<feature type="transmembrane region" description="Helical" evidence="11">
    <location>
        <begin position="192"/>
        <end position="216"/>
    </location>
</feature>
<evidence type="ECO:0000256" key="10">
    <source>
        <dbReference type="SAM" id="MobiDB-lite"/>
    </source>
</evidence>
<evidence type="ECO:0000256" key="4">
    <source>
        <dbReference type="ARBA" id="ARBA00022989"/>
    </source>
</evidence>
<evidence type="ECO:0000256" key="6">
    <source>
        <dbReference type="ARBA" id="ARBA00023136"/>
    </source>
</evidence>
<dbReference type="SMR" id="A0A811LJD2"/>
<evidence type="ECO:0000256" key="3">
    <source>
        <dbReference type="ARBA" id="ARBA00022692"/>
    </source>
</evidence>
<dbReference type="OrthoDB" id="9046662at2759"/>
<gene>
    <name evidence="13" type="ORF">BXYJ_LOCUS10392</name>
</gene>
<dbReference type="SUPFAM" id="SSF81321">
    <property type="entry name" value="Family A G protein-coupled receptor-like"/>
    <property type="match status" value="1"/>
</dbReference>
<dbReference type="CDD" id="cd15203">
    <property type="entry name" value="7tmA_NPYR-like"/>
    <property type="match status" value="1"/>
</dbReference>
<dbReference type="PRINTS" id="PR01012">
    <property type="entry name" value="NRPEPTIDEYR"/>
</dbReference>
<keyword evidence="3 9" id="KW-0812">Transmembrane</keyword>
<dbReference type="InterPro" id="IPR000611">
    <property type="entry name" value="NPY_rcpt"/>
</dbReference>
<reference evidence="13" key="1">
    <citation type="submission" date="2020-09" db="EMBL/GenBank/DDBJ databases">
        <authorList>
            <person name="Kikuchi T."/>
        </authorList>
    </citation>
    <scope>NUCLEOTIDE SEQUENCE</scope>
    <source>
        <strain evidence="13">Ka4C1</strain>
    </source>
</reference>
<dbReference type="Proteomes" id="UP000659654">
    <property type="component" value="Unassembled WGS sequence"/>
</dbReference>
<name>A0A811LJD2_BURXY</name>
<accession>A0A811LJD2</accession>
<evidence type="ECO:0000256" key="1">
    <source>
        <dbReference type="ARBA" id="ARBA00004141"/>
    </source>
</evidence>
<dbReference type="GO" id="GO:0004983">
    <property type="term" value="F:neuropeptide Y receptor activity"/>
    <property type="evidence" value="ECO:0007669"/>
    <property type="project" value="InterPro"/>
</dbReference>
<dbReference type="PROSITE" id="PS00237">
    <property type="entry name" value="G_PROTEIN_RECEP_F1_1"/>
    <property type="match status" value="1"/>
</dbReference>
<feature type="transmembrane region" description="Helical" evidence="11">
    <location>
        <begin position="105"/>
        <end position="125"/>
    </location>
</feature>
<dbReference type="PROSITE" id="PS50262">
    <property type="entry name" value="G_PROTEIN_RECEP_F1_2"/>
    <property type="match status" value="1"/>
</dbReference>
<comment type="similarity">
    <text evidence="2 9">Belongs to the G-protein coupled receptor 1 family.</text>
</comment>
<keyword evidence="5 9" id="KW-0297">G-protein coupled receptor</keyword>
<evidence type="ECO:0000256" key="9">
    <source>
        <dbReference type="RuleBase" id="RU000688"/>
    </source>
</evidence>
<feature type="transmembrane region" description="Helical" evidence="11">
    <location>
        <begin position="146"/>
        <end position="164"/>
    </location>
</feature>
<dbReference type="EMBL" id="CAJFCV020000004">
    <property type="protein sequence ID" value="CAG9118901.1"/>
    <property type="molecule type" value="Genomic_DNA"/>
</dbReference>
<comment type="caution">
    <text evidence="13">The sequence shown here is derived from an EMBL/GenBank/DDBJ whole genome shotgun (WGS) entry which is preliminary data.</text>
</comment>
<evidence type="ECO:0000256" key="5">
    <source>
        <dbReference type="ARBA" id="ARBA00023040"/>
    </source>
</evidence>
<dbReference type="GO" id="GO:0005886">
    <property type="term" value="C:plasma membrane"/>
    <property type="evidence" value="ECO:0007669"/>
    <property type="project" value="TreeGrafter"/>
</dbReference>
<dbReference type="Proteomes" id="UP000582659">
    <property type="component" value="Unassembled WGS sequence"/>
</dbReference>
<evidence type="ECO:0000313" key="14">
    <source>
        <dbReference type="Proteomes" id="UP000659654"/>
    </source>
</evidence>
<dbReference type="AlphaFoldDB" id="A0A811LJD2"/>
<dbReference type="InterPro" id="IPR017452">
    <property type="entry name" value="GPCR_Rhodpsn_7TM"/>
</dbReference>
<sequence length="391" mass="44251">MIMSQGNESDQCQYYSDKNPDPTNSEVAMTLFAIVYTHIFVLGLIGNLSIMFLTLRYHHLRTVQNIFILNLAISDVIVCLLSLPFTPVTSIYKVWMFGQPICHLLPLVQAVSIFVSTFSLSAIAIDRYNLVVRPHARPLTIHGARNVAVVLWVLSVVVSLPYAYYMRLETYEELCGQFCTEIWPSKSMQRSYALVVLIMQFLLPFVTMSFCYSTIFSKLRERANSKLKKLDERSQLLNIHQALDKKDSVKLKNGDDTQRANLLAQQRRTTTILASMVLIFGLTWLPQNIVTLMLEYDDEIFSHGAKNYTYLVSMIAHSIAMLTNVANPVLYAWLNPTFKQLFLQFFTNKKLPESADASARIAAPKPSGVQTARESVAKLSGLDEADPKDNV</sequence>
<proteinExistence type="inferred from homology"/>
<evidence type="ECO:0000313" key="13">
    <source>
        <dbReference type="EMBL" id="CAD5228333.1"/>
    </source>
</evidence>
<feature type="transmembrane region" description="Helical" evidence="11">
    <location>
        <begin position="272"/>
        <end position="290"/>
    </location>
</feature>
<organism evidence="13 14">
    <name type="scientific">Bursaphelenchus xylophilus</name>
    <name type="common">Pinewood nematode worm</name>
    <name type="synonym">Aphelenchoides xylophilus</name>
    <dbReference type="NCBI Taxonomy" id="6326"/>
    <lineage>
        <taxon>Eukaryota</taxon>
        <taxon>Metazoa</taxon>
        <taxon>Ecdysozoa</taxon>
        <taxon>Nematoda</taxon>
        <taxon>Chromadorea</taxon>
        <taxon>Rhabditida</taxon>
        <taxon>Tylenchina</taxon>
        <taxon>Tylenchomorpha</taxon>
        <taxon>Aphelenchoidea</taxon>
        <taxon>Aphelenchoididae</taxon>
        <taxon>Bursaphelenchus</taxon>
    </lineage>
</organism>
<feature type="transmembrane region" description="Helical" evidence="11">
    <location>
        <begin position="67"/>
        <end position="85"/>
    </location>
</feature>
<feature type="transmembrane region" description="Helical" evidence="11">
    <location>
        <begin position="310"/>
        <end position="334"/>
    </location>
</feature>
<keyword evidence="4 11" id="KW-1133">Transmembrane helix</keyword>